<keyword evidence="2" id="KW-1185">Reference proteome</keyword>
<reference evidence="1 2" key="1">
    <citation type="submission" date="2023-11" db="EMBL/GenBank/DDBJ databases">
        <authorList>
            <person name="Okamura Y."/>
        </authorList>
    </citation>
    <scope>NUCLEOTIDE SEQUENCE [LARGE SCALE GENOMIC DNA]</scope>
</reference>
<sequence>MKLRNYQSKNYAILTFMKSANMIQPWCQGSRVCSPSAKVGLALEATASQEGQILEEQGLANIQCREIILLFFTLQHTARNYYIF</sequence>
<comment type="caution">
    <text evidence="1">The sequence shown here is derived from an EMBL/GenBank/DDBJ whole genome shotgun (WGS) entry which is preliminary data.</text>
</comment>
<dbReference type="Proteomes" id="UP001497472">
    <property type="component" value="Unassembled WGS sequence"/>
</dbReference>
<gene>
    <name evidence="1" type="ORF">LNINA_LOCUS7040</name>
</gene>
<accession>A0AAV1JEK8</accession>
<dbReference type="EMBL" id="CAVLEF010000009">
    <property type="protein sequence ID" value="CAK1547573.1"/>
    <property type="molecule type" value="Genomic_DNA"/>
</dbReference>
<proteinExistence type="predicted"/>
<name>A0AAV1JEK8_9NEOP</name>
<protein>
    <submittedName>
        <fullName evidence="1">Uncharacterized protein</fullName>
    </submittedName>
</protein>
<dbReference type="AlphaFoldDB" id="A0AAV1JEK8"/>
<evidence type="ECO:0000313" key="2">
    <source>
        <dbReference type="Proteomes" id="UP001497472"/>
    </source>
</evidence>
<evidence type="ECO:0000313" key="1">
    <source>
        <dbReference type="EMBL" id="CAK1547573.1"/>
    </source>
</evidence>
<organism evidence="1 2">
    <name type="scientific">Leptosia nina</name>
    <dbReference type="NCBI Taxonomy" id="320188"/>
    <lineage>
        <taxon>Eukaryota</taxon>
        <taxon>Metazoa</taxon>
        <taxon>Ecdysozoa</taxon>
        <taxon>Arthropoda</taxon>
        <taxon>Hexapoda</taxon>
        <taxon>Insecta</taxon>
        <taxon>Pterygota</taxon>
        <taxon>Neoptera</taxon>
        <taxon>Endopterygota</taxon>
        <taxon>Lepidoptera</taxon>
        <taxon>Glossata</taxon>
        <taxon>Ditrysia</taxon>
        <taxon>Papilionoidea</taxon>
        <taxon>Pieridae</taxon>
        <taxon>Pierinae</taxon>
        <taxon>Leptosia</taxon>
    </lineage>
</organism>